<organism evidence="2 3">
    <name type="scientific">Lentinus tigrinus ALCF2SS1-6</name>
    <dbReference type="NCBI Taxonomy" id="1328759"/>
    <lineage>
        <taxon>Eukaryota</taxon>
        <taxon>Fungi</taxon>
        <taxon>Dikarya</taxon>
        <taxon>Basidiomycota</taxon>
        <taxon>Agaricomycotina</taxon>
        <taxon>Agaricomycetes</taxon>
        <taxon>Polyporales</taxon>
        <taxon>Polyporaceae</taxon>
        <taxon>Lentinus</taxon>
    </lineage>
</organism>
<dbReference type="EMBL" id="ML122288">
    <property type="protein sequence ID" value="RPD56473.1"/>
    <property type="molecule type" value="Genomic_DNA"/>
</dbReference>
<keyword evidence="1" id="KW-0812">Transmembrane</keyword>
<evidence type="ECO:0000256" key="1">
    <source>
        <dbReference type="SAM" id="Phobius"/>
    </source>
</evidence>
<dbReference type="Proteomes" id="UP000313359">
    <property type="component" value="Unassembled WGS sequence"/>
</dbReference>
<evidence type="ECO:0000313" key="3">
    <source>
        <dbReference type="Proteomes" id="UP000313359"/>
    </source>
</evidence>
<keyword evidence="3" id="KW-1185">Reference proteome</keyword>
<keyword evidence="1" id="KW-1133">Transmembrane helix</keyword>
<proteinExistence type="predicted"/>
<sequence length="65" mass="7664">MLHRTRPSTGRDLWLRRRIRSHELCMFMPYVYSGGLQFIFQYAAPTPESHALLRSATRLVFNVNP</sequence>
<name>A0A5C2RZG7_9APHY</name>
<reference evidence="2" key="1">
    <citation type="journal article" date="2018" name="Genome Biol. Evol.">
        <title>Genomics and development of Lentinus tigrinus, a white-rot wood-decaying mushroom with dimorphic fruiting bodies.</title>
        <authorList>
            <person name="Wu B."/>
            <person name="Xu Z."/>
            <person name="Knudson A."/>
            <person name="Carlson A."/>
            <person name="Chen N."/>
            <person name="Kovaka S."/>
            <person name="LaButti K."/>
            <person name="Lipzen A."/>
            <person name="Pennachio C."/>
            <person name="Riley R."/>
            <person name="Schakwitz W."/>
            <person name="Umezawa K."/>
            <person name="Ohm R.A."/>
            <person name="Grigoriev I.V."/>
            <person name="Nagy L.G."/>
            <person name="Gibbons J."/>
            <person name="Hibbett D."/>
        </authorList>
    </citation>
    <scope>NUCLEOTIDE SEQUENCE [LARGE SCALE GENOMIC DNA]</scope>
    <source>
        <strain evidence="2">ALCF2SS1-6</strain>
    </source>
</reference>
<evidence type="ECO:0000313" key="2">
    <source>
        <dbReference type="EMBL" id="RPD56473.1"/>
    </source>
</evidence>
<gene>
    <name evidence="2" type="ORF">L227DRAFT_614607</name>
</gene>
<protein>
    <submittedName>
        <fullName evidence="2">Uncharacterized protein</fullName>
    </submittedName>
</protein>
<accession>A0A5C2RZG7</accession>
<feature type="transmembrane region" description="Helical" evidence="1">
    <location>
        <begin position="24"/>
        <end position="44"/>
    </location>
</feature>
<dbReference type="AlphaFoldDB" id="A0A5C2RZG7"/>
<keyword evidence="1" id="KW-0472">Membrane</keyword>